<dbReference type="Pfam" id="PF00933">
    <property type="entry name" value="Glyco_hydro_3"/>
    <property type="match status" value="1"/>
</dbReference>
<dbReference type="SUPFAM" id="SSF51445">
    <property type="entry name" value="(Trans)glycosidases"/>
    <property type="match status" value="1"/>
</dbReference>
<dbReference type="PRINTS" id="PR00133">
    <property type="entry name" value="GLHYDRLASE3"/>
</dbReference>
<evidence type="ECO:0000256" key="3">
    <source>
        <dbReference type="SAM" id="SignalP"/>
    </source>
</evidence>
<reference evidence="5 6" key="1">
    <citation type="submission" date="2024-08" db="EMBL/GenBank/DDBJ databases">
        <authorList>
            <person name="Lu H."/>
        </authorList>
    </citation>
    <scope>NUCLEOTIDE SEQUENCE [LARGE SCALE GENOMIC DNA]</scope>
    <source>
        <strain evidence="5 6">LYH14W</strain>
    </source>
</reference>
<accession>A0ABW7F0R7</accession>
<dbReference type="Pfam" id="PF14310">
    <property type="entry name" value="Fn3-like"/>
    <property type="match status" value="1"/>
</dbReference>
<organism evidence="5 6">
    <name type="scientific">Pelomonas parva</name>
    <dbReference type="NCBI Taxonomy" id="3299032"/>
    <lineage>
        <taxon>Bacteria</taxon>
        <taxon>Pseudomonadati</taxon>
        <taxon>Pseudomonadota</taxon>
        <taxon>Betaproteobacteria</taxon>
        <taxon>Burkholderiales</taxon>
        <taxon>Sphaerotilaceae</taxon>
        <taxon>Roseateles</taxon>
    </lineage>
</organism>
<dbReference type="InterPro" id="IPR050288">
    <property type="entry name" value="Cellulose_deg_GH3"/>
</dbReference>
<evidence type="ECO:0000313" key="5">
    <source>
        <dbReference type="EMBL" id="MFG6430218.1"/>
    </source>
</evidence>
<comment type="caution">
    <text evidence="5">The sequence shown here is derived from an EMBL/GenBank/DDBJ whole genome shotgun (WGS) entry which is preliminary data.</text>
</comment>
<proteinExistence type="inferred from homology"/>
<feature type="chain" id="PRO_5045301511" evidence="3">
    <location>
        <begin position="27"/>
        <end position="748"/>
    </location>
</feature>
<dbReference type="Gene3D" id="3.20.20.300">
    <property type="entry name" value="Glycoside hydrolase, family 3, N-terminal domain"/>
    <property type="match status" value="1"/>
</dbReference>
<protein>
    <submittedName>
        <fullName evidence="5">Beta-glucosidase</fullName>
    </submittedName>
</protein>
<feature type="signal peptide" evidence="3">
    <location>
        <begin position="1"/>
        <end position="26"/>
    </location>
</feature>
<dbReference type="Gene3D" id="2.60.40.10">
    <property type="entry name" value="Immunoglobulins"/>
    <property type="match status" value="1"/>
</dbReference>
<keyword evidence="3" id="KW-0732">Signal</keyword>
<dbReference type="Pfam" id="PF01915">
    <property type="entry name" value="Glyco_hydro_3_C"/>
    <property type="match status" value="1"/>
</dbReference>
<evidence type="ECO:0000256" key="2">
    <source>
        <dbReference type="ARBA" id="ARBA00022801"/>
    </source>
</evidence>
<dbReference type="InterPro" id="IPR026891">
    <property type="entry name" value="Fn3-like"/>
</dbReference>
<comment type="similarity">
    <text evidence="1">Belongs to the glycosyl hydrolase 3 family.</text>
</comment>
<name>A0ABW7F0R7_9BURK</name>
<dbReference type="InterPro" id="IPR017853">
    <property type="entry name" value="GH"/>
</dbReference>
<sequence>MKTLHASLLATAVSLALCTAAPPLLAAGSAQPWMDKARTSAQRTELVLKAMTLEEKLLLLFGYASGDQLAQIDASVIPGVNTRELKATVIPGSAGYIPGIPRLGIPAQFQTDASIGVRNPYLERTSLPSSLATAASWDPRVTEAGGKMIGLEARLSGFNVMLAGGVNLAREAQNGRNFEYTGEDPLLAAEMGAGLIRGVQANHIISTVKHYLINAQETGRTLVSAQISEPALRMSDALAFELAIEKSSPGSVMCSYNRINDVYACQNDKWQNGVLKGDWGYKGYVMSDWGAVHSTVQDANGGLDQQSGFPFDKVPYFAAPLKDAVADGSVPKARIDDMARRILWAMFDKGVVDHPIKAGAIDYAAHALISQAAAEQSLVLLKNEAGMLPLAPSAAPKRVAIIGSYADKAVLSGGGSAVVTPIGGNAVPGLGPGGWLTQVWEPSSPMKALQQQLPATQFAFDAGTHVDAAAKAAAAADVAIVFVHQWTAESLDAPSLSLGGNQDAVVSAVAKANPNTVVVVESGGAVLMPWHKDVKAILAAFYPGARGGEAITRLLTGAVNPSGRLPLTFPASADQLVRPKITGKSEGPLFTVRYTEGAAVGYKWFDLQGHKPLYAFGHGLSYTSFELGGLQASQAKAQVTVKFSVKNTGKREGASVGQVYIRAPHSAKWEAPRRLVGFDKLKLKPGETGTSAVKIDPRLLATFDEATGQWVIAPGTYEVQLGAGSDDIRATTKLSLAGRRFTSAQLRR</sequence>
<dbReference type="PANTHER" id="PTHR42715">
    <property type="entry name" value="BETA-GLUCOSIDASE"/>
    <property type="match status" value="1"/>
</dbReference>
<dbReference type="SUPFAM" id="SSF52279">
    <property type="entry name" value="Beta-D-glucan exohydrolase, C-terminal domain"/>
    <property type="match status" value="1"/>
</dbReference>
<feature type="domain" description="Fibronectin type III-like" evidence="4">
    <location>
        <begin position="655"/>
        <end position="725"/>
    </location>
</feature>
<dbReference type="PANTHER" id="PTHR42715:SF10">
    <property type="entry name" value="BETA-GLUCOSIDASE"/>
    <property type="match status" value="1"/>
</dbReference>
<keyword evidence="6" id="KW-1185">Reference proteome</keyword>
<evidence type="ECO:0000259" key="4">
    <source>
        <dbReference type="SMART" id="SM01217"/>
    </source>
</evidence>
<gene>
    <name evidence="5" type="ORF">ACG00Y_09860</name>
</gene>
<dbReference type="InterPro" id="IPR001764">
    <property type="entry name" value="Glyco_hydro_3_N"/>
</dbReference>
<dbReference type="InterPro" id="IPR036962">
    <property type="entry name" value="Glyco_hydro_3_N_sf"/>
</dbReference>
<dbReference type="SMART" id="SM01217">
    <property type="entry name" value="Fn3_like"/>
    <property type="match status" value="1"/>
</dbReference>
<evidence type="ECO:0000313" key="6">
    <source>
        <dbReference type="Proteomes" id="UP001606210"/>
    </source>
</evidence>
<evidence type="ECO:0000256" key="1">
    <source>
        <dbReference type="ARBA" id="ARBA00005336"/>
    </source>
</evidence>
<dbReference type="InterPro" id="IPR013783">
    <property type="entry name" value="Ig-like_fold"/>
</dbReference>
<dbReference type="InterPro" id="IPR036881">
    <property type="entry name" value="Glyco_hydro_3_C_sf"/>
</dbReference>
<dbReference type="Gene3D" id="3.40.50.1700">
    <property type="entry name" value="Glycoside hydrolase family 3 C-terminal domain"/>
    <property type="match status" value="1"/>
</dbReference>
<keyword evidence="2" id="KW-0378">Hydrolase</keyword>
<dbReference type="Proteomes" id="UP001606210">
    <property type="component" value="Unassembled WGS sequence"/>
</dbReference>
<dbReference type="EMBL" id="JBIGHV010000003">
    <property type="protein sequence ID" value="MFG6430218.1"/>
    <property type="molecule type" value="Genomic_DNA"/>
</dbReference>
<dbReference type="InterPro" id="IPR002772">
    <property type="entry name" value="Glyco_hydro_3_C"/>
</dbReference>
<dbReference type="RefSeq" id="WP_394478306.1">
    <property type="nucleotide sequence ID" value="NZ_JBIGHV010000003.1"/>
</dbReference>